<dbReference type="Gene3D" id="3.40.50.2300">
    <property type="match status" value="1"/>
</dbReference>
<keyword evidence="1" id="KW-0597">Phosphoprotein</keyword>
<keyword evidence="7" id="KW-1185">Reference proteome</keyword>
<dbReference type="SMART" id="SM00448">
    <property type="entry name" value="REC"/>
    <property type="match status" value="1"/>
</dbReference>
<dbReference type="PANTHER" id="PTHR45228:SF8">
    <property type="entry name" value="TWO-COMPONENT RESPONSE REGULATOR-RELATED"/>
    <property type="match status" value="1"/>
</dbReference>
<dbReference type="PANTHER" id="PTHR45228">
    <property type="entry name" value="CYCLIC DI-GMP PHOSPHODIESTERASE TM_0186-RELATED"/>
    <property type="match status" value="1"/>
</dbReference>
<accession>A0A4Y6PZV0</accession>
<organism evidence="6 7">
    <name type="scientific">Persicimonas caeni</name>
    <dbReference type="NCBI Taxonomy" id="2292766"/>
    <lineage>
        <taxon>Bacteria</taxon>
        <taxon>Deltaproteobacteria</taxon>
        <taxon>Bradymonadales</taxon>
        <taxon>Bradymonadaceae</taxon>
        <taxon>Persicimonas</taxon>
    </lineage>
</organism>
<dbReference type="Proteomes" id="UP000315995">
    <property type="component" value="Chromosome"/>
</dbReference>
<feature type="domain" description="HD-GYP" evidence="5">
    <location>
        <begin position="208"/>
        <end position="410"/>
    </location>
</feature>
<evidence type="ECO:0000259" key="4">
    <source>
        <dbReference type="PROSITE" id="PS50110"/>
    </source>
</evidence>
<dbReference type="InterPro" id="IPR001789">
    <property type="entry name" value="Sig_transdc_resp-reg_receiver"/>
</dbReference>
<dbReference type="AlphaFoldDB" id="A0A4Y6PZV0"/>
<feature type="domain" description="Response regulatory" evidence="4">
    <location>
        <begin position="38"/>
        <end position="153"/>
    </location>
</feature>
<dbReference type="Pfam" id="PF00072">
    <property type="entry name" value="Response_reg"/>
    <property type="match status" value="1"/>
</dbReference>
<dbReference type="InterPro" id="IPR037522">
    <property type="entry name" value="HD_GYP_dom"/>
</dbReference>
<evidence type="ECO:0000313" key="7">
    <source>
        <dbReference type="Proteomes" id="UP000315995"/>
    </source>
</evidence>
<dbReference type="SUPFAM" id="SSF52172">
    <property type="entry name" value="CheY-like"/>
    <property type="match status" value="1"/>
</dbReference>
<evidence type="ECO:0000256" key="1">
    <source>
        <dbReference type="PROSITE-ProRule" id="PRU00169"/>
    </source>
</evidence>
<proteinExistence type="predicted"/>
<reference evidence="6 7" key="1">
    <citation type="submission" date="2019-06" db="EMBL/GenBank/DDBJ databases">
        <title>Persicimonas caeni gen. nov., sp. nov., a predatory bacterium isolated from solar saltern.</title>
        <authorList>
            <person name="Wang S."/>
        </authorList>
    </citation>
    <scope>NUCLEOTIDE SEQUENCE [LARGE SCALE GENOMIC DNA]</scope>
    <source>
        <strain evidence="6 7">YN101</strain>
    </source>
</reference>
<dbReference type="SUPFAM" id="SSF109604">
    <property type="entry name" value="HD-domain/PDEase-like"/>
    <property type="match status" value="1"/>
</dbReference>
<evidence type="ECO:0000313" key="6">
    <source>
        <dbReference type="EMBL" id="QDG53275.1"/>
    </source>
</evidence>
<dbReference type="RefSeq" id="WP_141199736.1">
    <property type="nucleotide sequence ID" value="NZ_CP041186.1"/>
</dbReference>
<feature type="region of interest" description="Disordered" evidence="3">
    <location>
        <begin position="1"/>
        <end position="25"/>
    </location>
</feature>
<dbReference type="PROSITE" id="PS51832">
    <property type="entry name" value="HD_GYP"/>
    <property type="match status" value="1"/>
</dbReference>
<sequence length="469" mass="52703">MTTQTTNREQEVLDHPSDNAEGESGATLTLDTDYELPVVLVVDDEPQILKALRRLLAGVDCEVRTASNGTEAIEVLDSETVAVLISDQRMPGLSGVALLNYAMKNHPNTVRIMLTGNGDWETAMEAINLGQVFRFVAKPWDHDQFVRIIEDAIGQNELLHSKKRYEKHIRQQNAQLRELNDELEARVQQRTREVTQRNEEISRLYEELEGSFNSTIRAMLSIMEIGDIHIVGHCRSTAERVRKFGKHLELDDERLRHLERAALLHWVGLINAPPAMFRKPVSDYDAEELATWEFHPTLGQQAVARVPALDPAGKIIVNYLRRYDDPAFKADDGNFDAELIESCYFLNLCSTFERTRRLEQEVEGLSRGAAAECGLARLQAGKGTEFAPSLVDKFCSMIAVESGSIELERQVQLDELEEGMVLSRPIETAQGVPVAPRDVVVTPELVDRLERFCDSKGLGPIFVRSVSRG</sequence>
<dbReference type="PROSITE" id="PS50110">
    <property type="entry name" value="RESPONSE_REGULATORY"/>
    <property type="match status" value="1"/>
</dbReference>
<protein>
    <submittedName>
        <fullName evidence="6">Response regulator</fullName>
    </submittedName>
</protein>
<dbReference type="EMBL" id="CP041186">
    <property type="protein sequence ID" value="QDG53275.1"/>
    <property type="molecule type" value="Genomic_DNA"/>
</dbReference>
<dbReference type="Pfam" id="PF13487">
    <property type="entry name" value="HD_5"/>
    <property type="match status" value="1"/>
</dbReference>
<feature type="modified residue" description="4-aspartylphosphate" evidence="1">
    <location>
        <position position="87"/>
    </location>
</feature>
<evidence type="ECO:0000259" key="5">
    <source>
        <dbReference type="PROSITE" id="PS51832"/>
    </source>
</evidence>
<dbReference type="OrthoDB" id="9802066at2"/>
<keyword evidence="2" id="KW-0175">Coiled coil</keyword>
<feature type="compositionally biased region" description="Basic and acidic residues" evidence="3">
    <location>
        <begin position="8"/>
        <end position="18"/>
    </location>
</feature>
<name>A0A4Y6PZV0_PERCE</name>
<dbReference type="InterPro" id="IPR052020">
    <property type="entry name" value="Cyclic_di-GMP/3'3'-cGAMP_PDE"/>
</dbReference>
<dbReference type="InterPro" id="IPR011006">
    <property type="entry name" value="CheY-like_superfamily"/>
</dbReference>
<evidence type="ECO:0000256" key="2">
    <source>
        <dbReference type="SAM" id="Coils"/>
    </source>
</evidence>
<gene>
    <name evidence="6" type="ORF">FIV42_21765</name>
</gene>
<dbReference type="CDD" id="cd17569">
    <property type="entry name" value="REC_HupR-like"/>
    <property type="match status" value="1"/>
</dbReference>
<feature type="coiled-coil region" evidence="2">
    <location>
        <begin position="162"/>
        <end position="200"/>
    </location>
</feature>
<accession>A0A5B8YC84</accession>
<evidence type="ECO:0000256" key="3">
    <source>
        <dbReference type="SAM" id="MobiDB-lite"/>
    </source>
</evidence>
<dbReference type="GO" id="GO:0000160">
    <property type="term" value="P:phosphorelay signal transduction system"/>
    <property type="evidence" value="ECO:0007669"/>
    <property type="project" value="InterPro"/>
</dbReference>
<dbReference type="Gene3D" id="1.10.3210.10">
    <property type="entry name" value="Hypothetical protein af1432"/>
    <property type="match status" value="1"/>
</dbReference>